<dbReference type="InterPro" id="IPR003008">
    <property type="entry name" value="Tubulin_FtsZ_GTPase"/>
</dbReference>
<comment type="subunit">
    <text evidence="7">Dimer of alpha and beta chains. A typical microtubule is a hollow water-filled tube with an outer diameter of 25 nm and an inner diameter of 15 nM. Alpha-beta heterodimers associate head-to-tail to form protofilaments running lengthwise along the microtubule wall with the beta-tubulin subunit facing the microtubule plus end conferring a structural polarity. Microtubules usually have 13 protofilaments but different protofilament numbers can be found in some organisms and specialized cells.</text>
</comment>
<dbReference type="InterPro" id="IPR000217">
    <property type="entry name" value="Tubulin"/>
</dbReference>
<evidence type="ECO:0000256" key="7">
    <source>
        <dbReference type="RuleBase" id="RU000352"/>
    </source>
</evidence>
<feature type="domain" description="Tubulin/FtsZ GTPase" evidence="8">
    <location>
        <begin position="1"/>
        <end position="153"/>
    </location>
</feature>
<dbReference type="PANTHER" id="PTHR11588">
    <property type="entry name" value="TUBULIN"/>
    <property type="match status" value="1"/>
</dbReference>
<dbReference type="InterPro" id="IPR002452">
    <property type="entry name" value="Alpha_tubulin"/>
</dbReference>
<dbReference type="InterPro" id="IPR036525">
    <property type="entry name" value="Tubulin/FtsZ_GTPase_sf"/>
</dbReference>
<dbReference type="GO" id="GO:0005200">
    <property type="term" value="F:structural constituent of cytoskeleton"/>
    <property type="evidence" value="ECO:0007669"/>
    <property type="project" value="InterPro"/>
</dbReference>
<accession>A0A3P7LFD6</accession>
<dbReference type="EMBL" id="UYRU01052939">
    <property type="protein sequence ID" value="VDN12070.1"/>
    <property type="molecule type" value="Genomic_DNA"/>
</dbReference>
<dbReference type="InterPro" id="IPR017975">
    <property type="entry name" value="Tubulin_CS"/>
</dbReference>
<evidence type="ECO:0000313" key="9">
    <source>
        <dbReference type="EMBL" id="VDN12070.1"/>
    </source>
</evidence>
<organism evidence="9 10">
    <name type="scientific">Dibothriocephalus latus</name>
    <name type="common">Fish tapeworm</name>
    <name type="synonym">Diphyllobothrium latum</name>
    <dbReference type="NCBI Taxonomy" id="60516"/>
    <lineage>
        <taxon>Eukaryota</taxon>
        <taxon>Metazoa</taxon>
        <taxon>Spiralia</taxon>
        <taxon>Lophotrochozoa</taxon>
        <taxon>Platyhelminthes</taxon>
        <taxon>Cestoda</taxon>
        <taxon>Eucestoda</taxon>
        <taxon>Diphyllobothriidea</taxon>
        <taxon>Diphyllobothriidae</taxon>
        <taxon>Dibothriocephalus</taxon>
    </lineage>
</organism>
<dbReference type="GO" id="GO:0005525">
    <property type="term" value="F:GTP binding"/>
    <property type="evidence" value="ECO:0007669"/>
    <property type="project" value="UniProtKB-UniRule"/>
</dbReference>
<dbReference type="GO" id="GO:0016787">
    <property type="term" value="F:hydrolase activity"/>
    <property type="evidence" value="ECO:0007669"/>
    <property type="project" value="UniProtKB-KW"/>
</dbReference>
<gene>
    <name evidence="9" type="ORF">DILT_LOCUS7901</name>
</gene>
<evidence type="ECO:0000256" key="3">
    <source>
        <dbReference type="ARBA" id="ARBA00022741"/>
    </source>
</evidence>
<feature type="non-terminal residue" evidence="9">
    <location>
        <position position="343"/>
    </location>
</feature>
<evidence type="ECO:0000256" key="4">
    <source>
        <dbReference type="ARBA" id="ARBA00022801"/>
    </source>
</evidence>
<dbReference type="PRINTS" id="PR01162">
    <property type="entry name" value="ALPHATUBULIN"/>
</dbReference>
<dbReference type="SUPFAM" id="SSF55307">
    <property type="entry name" value="Tubulin C-terminal domain-like"/>
    <property type="match status" value="1"/>
</dbReference>
<dbReference type="InterPro" id="IPR023123">
    <property type="entry name" value="Tubulin_C"/>
</dbReference>
<comment type="similarity">
    <text evidence="1 7">Belongs to the tubulin family.</text>
</comment>
<evidence type="ECO:0000256" key="1">
    <source>
        <dbReference type="ARBA" id="ARBA00009636"/>
    </source>
</evidence>
<comment type="function">
    <text evidence="7">Tubulin is the major constituent of microtubules, a cylinder consisting of laterally associated linear protofilaments composed of alpha- and beta-tubulin heterodimers. Microtubules grow by the addition of GTP-tubulin dimers to the microtubule end, where a stabilizing cap forms. Below the cap, tubulin dimers are in GDP-bound state, owing to GTPase activity of alpha-tubulin.</text>
</comment>
<keyword evidence="4" id="KW-0378">Hydrolase</keyword>
<keyword evidence="5 7" id="KW-0342">GTP-binding</keyword>
<proteinExistence type="inferred from homology"/>
<sequence>MQNLTVVDEIRTGLYRGMFNPARLVTGLEDMANNFGRGYYGCPQNLVDQGMNAVRKEAEQADKLQSCLVFHSFGGGTGAGTTCRLVELMDAEFMKVPKIEMAIYPDYHKSCSNDALCRICNESLRMERPSYPNLNRVLAHACSGILAPLCFDGPLTASLPQLQTNLVPYPRLHFLQASLNPMFTHDQTIHEAITIQELTNGAFNTINQMMVGDPKETVMMATALLYRGQIPIQEINSSIDAIKKRGLIGLVDWCPTGFKIGVVPTLPAVIQASGIGKTNRQLTALYNSTLIVSPLKANLHKFKVLLSKKAFIHWYLQEGMEQGEFQECMEDVLNILQDYLFVE</sequence>
<keyword evidence="10" id="KW-1185">Reference proteome</keyword>
<dbReference type="SUPFAM" id="SSF52490">
    <property type="entry name" value="Tubulin nucleotide-binding domain-like"/>
    <property type="match status" value="1"/>
</dbReference>
<dbReference type="Pfam" id="PF00091">
    <property type="entry name" value="Tubulin"/>
    <property type="match status" value="1"/>
</dbReference>
<evidence type="ECO:0000256" key="5">
    <source>
        <dbReference type="ARBA" id="ARBA00023134"/>
    </source>
</evidence>
<dbReference type="InterPro" id="IPR008280">
    <property type="entry name" value="Tub_FtsZ_C"/>
</dbReference>
<reference evidence="9 10" key="1">
    <citation type="submission" date="2018-11" db="EMBL/GenBank/DDBJ databases">
        <authorList>
            <consortium name="Pathogen Informatics"/>
        </authorList>
    </citation>
    <scope>NUCLEOTIDE SEQUENCE [LARGE SCALE GENOMIC DNA]</scope>
</reference>
<evidence type="ECO:0000313" key="10">
    <source>
        <dbReference type="Proteomes" id="UP000281553"/>
    </source>
</evidence>
<dbReference type="PRINTS" id="PR01161">
    <property type="entry name" value="TUBULIN"/>
</dbReference>
<dbReference type="GO" id="GO:0007017">
    <property type="term" value="P:microtubule-based process"/>
    <property type="evidence" value="ECO:0007669"/>
    <property type="project" value="InterPro"/>
</dbReference>
<protein>
    <recommendedName>
        <fullName evidence="7">Tubulin alpha chain</fullName>
    </recommendedName>
</protein>
<evidence type="ECO:0000256" key="6">
    <source>
        <dbReference type="ARBA" id="ARBA00049117"/>
    </source>
</evidence>
<dbReference type="Gene3D" id="1.10.287.600">
    <property type="entry name" value="Helix hairpin bin"/>
    <property type="match status" value="1"/>
</dbReference>
<dbReference type="PROSITE" id="PS00227">
    <property type="entry name" value="TUBULIN"/>
    <property type="match status" value="1"/>
</dbReference>
<dbReference type="OrthoDB" id="6257981at2759"/>
<keyword evidence="3 7" id="KW-0547">Nucleotide-binding</keyword>
<dbReference type="AlphaFoldDB" id="A0A3P7LFD6"/>
<dbReference type="SMART" id="SM00864">
    <property type="entry name" value="Tubulin"/>
    <property type="match status" value="1"/>
</dbReference>
<comment type="catalytic activity">
    <reaction evidence="6">
        <text>GTP + H2O = GDP + phosphate + H(+)</text>
        <dbReference type="Rhea" id="RHEA:19669"/>
        <dbReference type="ChEBI" id="CHEBI:15377"/>
        <dbReference type="ChEBI" id="CHEBI:15378"/>
        <dbReference type="ChEBI" id="CHEBI:37565"/>
        <dbReference type="ChEBI" id="CHEBI:43474"/>
        <dbReference type="ChEBI" id="CHEBI:58189"/>
    </reaction>
    <physiologicalReaction direction="left-to-right" evidence="6">
        <dbReference type="Rhea" id="RHEA:19670"/>
    </physiologicalReaction>
</comment>
<dbReference type="InterPro" id="IPR037103">
    <property type="entry name" value="Tubulin/FtsZ-like_C"/>
</dbReference>
<evidence type="ECO:0000259" key="8">
    <source>
        <dbReference type="SMART" id="SM00864"/>
    </source>
</evidence>
<dbReference type="Gene3D" id="3.30.1330.20">
    <property type="entry name" value="Tubulin/FtsZ, C-terminal domain"/>
    <property type="match status" value="1"/>
</dbReference>
<dbReference type="GO" id="GO:0005874">
    <property type="term" value="C:microtubule"/>
    <property type="evidence" value="ECO:0007669"/>
    <property type="project" value="UniProtKB-KW"/>
</dbReference>
<evidence type="ECO:0000256" key="2">
    <source>
        <dbReference type="ARBA" id="ARBA00022701"/>
    </source>
</evidence>
<keyword evidence="2 7" id="KW-0493">Microtubule</keyword>
<dbReference type="Pfam" id="PF03953">
    <property type="entry name" value="Tubulin_C"/>
    <property type="match status" value="1"/>
</dbReference>
<dbReference type="Gene3D" id="3.40.50.1440">
    <property type="entry name" value="Tubulin/FtsZ, GTPase domain"/>
    <property type="match status" value="1"/>
</dbReference>
<dbReference type="InterPro" id="IPR018316">
    <property type="entry name" value="Tubulin/FtsZ_2-layer-sand-dom"/>
</dbReference>
<dbReference type="Proteomes" id="UP000281553">
    <property type="component" value="Unassembled WGS sequence"/>
</dbReference>
<name>A0A3P7LFD6_DIBLA</name>